<sequence length="48" mass="5217">MPVAFAISIQIFGSLLPSVQGVRHAPEHHQGKTFGHMHSCTCICIIDT</sequence>
<dbReference type="HOGENOM" id="CLU_3157664_0_0_6"/>
<evidence type="ECO:0000313" key="2">
    <source>
        <dbReference type="Proteomes" id="UP000003936"/>
    </source>
</evidence>
<gene>
    <name evidence="1" type="ORF">A359_05960</name>
</gene>
<organism evidence="1 2">
    <name type="scientific">secondary endosymbiont of Ctenarytaina eucalypti</name>
    <dbReference type="NCBI Taxonomy" id="1199245"/>
    <lineage>
        <taxon>Bacteria</taxon>
        <taxon>Pseudomonadati</taxon>
        <taxon>Pseudomonadota</taxon>
        <taxon>Gammaproteobacteria</taxon>
        <taxon>Enterobacterales</taxon>
        <taxon>Enterobacteriaceae</taxon>
        <taxon>aphid secondary symbionts</taxon>
    </lineage>
</organism>
<keyword evidence="2" id="KW-1185">Reference proteome</keyword>
<proteinExistence type="predicted"/>
<accession>J3TFH9</accession>
<protein>
    <submittedName>
        <fullName evidence="1">Uncharacterized protein</fullName>
    </submittedName>
</protein>
<dbReference type="AlphaFoldDB" id="J3TFH9"/>
<reference evidence="1 2" key="1">
    <citation type="journal article" date="2012" name="Mol. Biol. Evol.">
        <title>Genome reduction and co-evolution between the primary and secondary bacterial symbionts of psyllids.</title>
        <authorList>
            <person name="Sloan D.B."/>
            <person name="Moran N.A."/>
        </authorList>
    </citation>
    <scope>NUCLEOTIDE SEQUENCE [LARGE SCALE GENOMIC DNA]</scope>
    <source>
        <strain evidence="1">Ceuc_S</strain>
    </source>
</reference>
<dbReference type="Proteomes" id="UP000003936">
    <property type="component" value="Chromosome"/>
</dbReference>
<dbReference type="KEGG" id="sect:A359_05960"/>
<dbReference type="EMBL" id="CP003546">
    <property type="protein sequence ID" value="AFP84987.1"/>
    <property type="molecule type" value="Genomic_DNA"/>
</dbReference>
<evidence type="ECO:0000313" key="1">
    <source>
        <dbReference type="EMBL" id="AFP84987.1"/>
    </source>
</evidence>
<name>J3TFH9_9ENTR</name>